<gene>
    <name evidence="1" type="ORF">H6A20_10930</name>
</gene>
<name>A0A938XCW0_9CLOT</name>
<evidence type="ECO:0000313" key="1">
    <source>
        <dbReference type="EMBL" id="MBM6949161.1"/>
    </source>
</evidence>
<comment type="caution">
    <text evidence="1">The sequence shown here is derived from an EMBL/GenBank/DDBJ whole genome shotgun (WGS) entry which is preliminary data.</text>
</comment>
<organism evidence="1 2">
    <name type="scientific">Mordavella massiliensis</name>
    <dbReference type="NCBI Taxonomy" id="1871024"/>
    <lineage>
        <taxon>Bacteria</taxon>
        <taxon>Bacillati</taxon>
        <taxon>Bacillota</taxon>
        <taxon>Clostridia</taxon>
        <taxon>Eubacteriales</taxon>
        <taxon>Clostridiaceae</taxon>
        <taxon>Mordavella</taxon>
    </lineage>
</organism>
<dbReference type="Pfam" id="PF12997">
    <property type="entry name" value="DUF3881"/>
    <property type="match status" value="1"/>
</dbReference>
<evidence type="ECO:0000313" key="2">
    <source>
        <dbReference type="Proteomes" id="UP000705508"/>
    </source>
</evidence>
<proteinExistence type="predicted"/>
<sequence length="291" mass="33522">MHRYLRSIGFGRIRSRRELNEFLSSVEKNYTCHELTALDEEADFCEYQRECGPGIGVAVCGDMDVREHFYRQYYYPYFIGSGISSYADIVVEKRMDREAYVGICEDMKVGVSLIFHLQNTVEYIRERQLAGDGVNFSSVTLAGLCESGMVLLPVRKSREAQRRSREESRNRMMLLSAARNGDQTAMESLTLDDIDIYSKVSKRLVTEDVFSIVDTYFMPCGVECDRYSILGEILNVHTTENQETGEELYIMKLDVNELEFDVCVPVRDVFGEPAKGRRFKADIWLQGRINF</sequence>
<reference evidence="1" key="2">
    <citation type="journal article" date="2021" name="Sci. Rep.">
        <title>The distribution of antibiotic resistance genes in chicken gut microbiota commensals.</title>
        <authorList>
            <person name="Juricova H."/>
            <person name="Matiasovicova J."/>
            <person name="Kubasova T."/>
            <person name="Cejkova D."/>
            <person name="Rychlik I."/>
        </authorList>
    </citation>
    <scope>NUCLEOTIDE SEQUENCE</scope>
    <source>
        <strain evidence="1">An582</strain>
    </source>
</reference>
<dbReference type="RefSeq" id="WP_204907161.1">
    <property type="nucleotide sequence ID" value="NZ_JACJKS010000018.1"/>
</dbReference>
<protein>
    <submittedName>
        <fullName evidence="1">DUF3881 family protein</fullName>
    </submittedName>
</protein>
<dbReference type="AlphaFoldDB" id="A0A938XCW0"/>
<dbReference type="Proteomes" id="UP000705508">
    <property type="component" value="Unassembled WGS sequence"/>
</dbReference>
<dbReference type="EMBL" id="JACJKS010000018">
    <property type="protein sequence ID" value="MBM6949161.1"/>
    <property type="molecule type" value="Genomic_DNA"/>
</dbReference>
<accession>A0A938XCW0</accession>
<reference evidence="1" key="1">
    <citation type="submission" date="2020-08" db="EMBL/GenBank/DDBJ databases">
        <authorList>
            <person name="Cejkova D."/>
            <person name="Kubasova T."/>
            <person name="Jahodarova E."/>
            <person name="Rychlik I."/>
        </authorList>
    </citation>
    <scope>NUCLEOTIDE SEQUENCE</scope>
    <source>
        <strain evidence="1">An582</strain>
    </source>
</reference>
<dbReference type="InterPro" id="IPR024541">
    <property type="entry name" value="DUF3881"/>
</dbReference>